<proteinExistence type="predicted"/>
<organism evidence="1">
    <name type="scientific">Catovirus CTV1</name>
    <dbReference type="NCBI Taxonomy" id="1977631"/>
    <lineage>
        <taxon>Viruses</taxon>
        <taxon>Varidnaviria</taxon>
        <taxon>Bamfordvirae</taxon>
        <taxon>Nucleocytoviricota</taxon>
        <taxon>Megaviricetes</taxon>
        <taxon>Imitervirales</taxon>
        <taxon>Mimiviridae</taxon>
        <taxon>Klosneuvirinae</taxon>
        <taxon>Catovirus</taxon>
    </lineage>
</organism>
<name>A0A1V0SCE3_9VIRU</name>
<accession>A0A1V0SCE3</accession>
<dbReference type="EMBL" id="KY684084">
    <property type="protein sequence ID" value="ARF09376.1"/>
    <property type="molecule type" value="Genomic_DNA"/>
</dbReference>
<sequence>MNILDILLLFIIILIIYVLAKNMFSNNEQTDKKIIIESGNETFNDSDEKDYLDDLIRISNKKKNKFKANPVFVESQYHEDYRDTITAFNNIAPCQKSVFNQSNIPANFSVLHLDNIDNVKKIVKDFIRAINTNVLNDIPEYRNANSGWDELIPEKKIKSGWDKQMEHLGLPTSIYNNPAKKSKVVLLNIDRVEKYETEDELKYVVFMFIMKKNIKDQLLLKVSFVMNKTSINEDREFFDSDKNEEKEIIIEEIFVIGYMTTSTVDTSGKKPDDFYNFGDEENQNMLSDKVIVKELIKKYKDRTKEMGQFTSDINNDQMLDSGKMPNIMGYNSFNSNVLEERTYN</sequence>
<protein>
    <submittedName>
        <fullName evidence="1">Uncharacterized protein</fullName>
    </submittedName>
</protein>
<gene>
    <name evidence="1" type="ORF">Catovirus_2_325</name>
</gene>
<reference evidence="1" key="1">
    <citation type="journal article" date="2017" name="Science">
        <title>Giant viruses with an expanded complement of translation system components.</title>
        <authorList>
            <person name="Schulz F."/>
            <person name="Yutin N."/>
            <person name="Ivanova N.N."/>
            <person name="Ortega D.R."/>
            <person name="Lee T.K."/>
            <person name="Vierheilig J."/>
            <person name="Daims H."/>
            <person name="Horn M."/>
            <person name="Wagner M."/>
            <person name="Jensen G.J."/>
            <person name="Kyrpides N.C."/>
            <person name="Koonin E.V."/>
            <person name="Woyke T."/>
        </authorList>
    </citation>
    <scope>NUCLEOTIDE SEQUENCE</scope>
    <source>
        <strain evidence="1">CTV1</strain>
    </source>
</reference>
<evidence type="ECO:0000313" key="1">
    <source>
        <dbReference type="EMBL" id="ARF09376.1"/>
    </source>
</evidence>